<keyword evidence="16" id="KW-1185">Reference proteome</keyword>
<dbReference type="PRINTS" id="PR00465">
    <property type="entry name" value="EP450IV"/>
</dbReference>
<dbReference type="SUPFAM" id="SSF48264">
    <property type="entry name" value="Cytochrome P450"/>
    <property type="match status" value="1"/>
</dbReference>
<comment type="caution">
    <text evidence="15">The sequence shown here is derived from an EMBL/GenBank/DDBJ whole genome shotgun (WGS) entry which is preliminary data.</text>
</comment>
<dbReference type="GO" id="GO:0005506">
    <property type="term" value="F:iron ion binding"/>
    <property type="evidence" value="ECO:0007669"/>
    <property type="project" value="InterPro"/>
</dbReference>
<dbReference type="InterPro" id="IPR050476">
    <property type="entry name" value="Insect_CytP450_Detox"/>
</dbReference>
<evidence type="ECO:0000256" key="14">
    <source>
        <dbReference type="PIRSR" id="PIRSR602403-1"/>
    </source>
</evidence>
<reference evidence="15 16" key="1">
    <citation type="submission" date="2022-12" db="EMBL/GenBank/DDBJ databases">
        <title>Chromosome-level genome assembly of true bugs.</title>
        <authorList>
            <person name="Ma L."/>
            <person name="Li H."/>
        </authorList>
    </citation>
    <scope>NUCLEOTIDE SEQUENCE [LARGE SCALE GENOMIC DNA]</scope>
    <source>
        <strain evidence="15">Lab_2022b</strain>
    </source>
</reference>
<evidence type="ECO:0008006" key="17">
    <source>
        <dbReference type="Google" id="ProtNLM"/>
    </source>
</evidence>
<dbReference type="InterPro" id="IPR002403">
    <property type="entry name" value="Cyt_P450_E_grp-IV"/>
</dbReference>
<keyword evidence="12" id="KW-0503">Monooxygenase</keyword>
<keyword evidence="8" id="KW-0256">Endoplasmic reticulum</keyword>
<evidence type="ECO:0000256" key="5">
    <source>
        <dbReference type="ARBA" id="ARBA00010617"/>
    </source>
</evidence>
<dbReference type="FunFam" id="1.10.630.10:FF:000042">
    <property type="entry name" value="Cytochrome P450"/>
    <property type="match status" value="1"/>
</dbReference>
<evidence type="ECO:0000256" key="11">
    <source>
        <dbReference type="ARBA" id="ARBA00023004"/>
    </source>
</evidence>
<dbReference type="Pfam" id="PF00067">
    <property type="entry name" value="p450"/>
    <property type="match status" value="1"/>
</dbReference>
<evidence type="ECO:0000256" key="2">
    <source>
        <dbReference type="ARBA" id="ARBA00003690"/>
    </source>
</evidence>
<comment type="cofactor">
    <cofactor evidence="1 14">
        <name>heme</name>
        <dbReference type="ChEBI" id="CHEBI:30413"/>
    </cofactor>
</comment>
<keyword evidence="9" id="KW-0492">Microsome</keyword>
<evidence type="ECO:0000313" key="16">
    <source>
        <dbReference type="Proteomes" id="UP001461498"/>
    </source>
</evidence>
<dbReference type="GO" id="GO:0004497">
    <property type="term" value="F:monooxygenase activity"/>
    <property type="evidence" value="ECO:0007669"/>
    <property type="project" value="UniProtKB-KW"/>
</dbReference>
<comment type="subcellular location">
    <subcellularLocation>
        <location evidence="4">Endoplasmic reticulum membrane</location>
        <topology evidence="4">Peripheral membrane protein</topology>
    </subcellularLocation>
    <subcellularLocation>
        <location evidence="3">Microsome membrane</location>
        <topology evidence="3">Peripheral membrane protein</topology>
    </subcellularLocation>
</comment>
<evidence type="ECO:0000313" key="15">
    <source>
        <dbReference type="EMBL" id="KAK9508530.1"/>
    </source>
</evidence>
<keyword evidence="11 14" id="KW-0408">Iron</keyword>
<evidence type="ECO:0000256" key="12">
    <source>
        <dbReference type="ARBA" id="ARBA00023033"/>
    </source>
</evidence>
<dbReference type="Gene3D" id="1.10.630.10">
    <property type="entry name" value="Cytochrome P450"/>
    <property type="match status" value="1"/>
</dbReference>
<keyword evidence="10" id="KW-0560">Oxidoreductase</keyword>
<dbReference type="PANTHER" id="PTHR24292:SF54">
    <property type="entry name" value="CYP9F3-RELATED"/>
    <property type="match status" value="1"/>
</dbReference>
<evidence type="ECO:0000256" key="13">
    <source>
        <dbReference type="ARBA" id="ARBA00023136"/>
    </source>
</evidence>
<protein>
    <recommendedName>
        <fullName evidence="17">Cytochrome P450</fullName>
    </recommendedName>
</protein>
<sequence length="502" mass="57697">MMCELIICLLVMAALIIYRWLIKDHNYWKNQGVPYLRQSFPFGNISDMILMKKTTGEVYRDIYRMFPNQLAGGFYKFNEPMLMIRDPELIRLVMIKEFSKFSNNDFNVSKDVDPLLAINPFVTTAPEWRNIRAIQLPAQSLSKIKSMVPEMVNCSNQMINYLKENINKPHEAKTVSGCYTGDTVAVCAFGLRSNSYSNDEPGFAAVTKGELFGSNYWDNFSILCAMLAPKIGKLLKLRVIHKEVEDYFVKVINAASDYRIKNGIKRNDFLQQLIDTNNNSENTKPVYNNIEMAGHCMTFYMDGYETTSLLLGFALYELAKHPEIQNEVREEIIQISKDINDFDVSSISSLTKLDNVVSETLRLHPPIQAVTRICSEDTTLECKGQKYHIRKGMSVVIPIYALHTDPENFPEPELFNPERFNKQNKPLIKKFTYIPYGEGPRICIGIRFALTQVKLAMIAILLKFRILLNEAQDGPIKLDPRNTFLHTPNGGLWLRFEDWDDL</sequence>
<keyword evidence="6 14" id="KW-0349">Heme</keyword>
<dbReference type="InterPro" id="IPR036396">
    <property type="entry name" value="Cyt_P450_sf"/>
</dbReference>
<evidence type="ECO:0000256" key="9">
    <source>
        <dbReference type="ARBA" id="ARBA00022848"/>
    </source>
</evidence>
<accession>A0AAW1DJ84</accession>
<proteinExistence type="inferred from homology"/>
<dbReference type="Proteomes" id="UP001461498">
    <property type="component" value="Unassembled WGS sequence"/>
</dbReference>
<dbReference type="PRINTS" id="PR00385">
    <property type="entry name" value="P450"/>
</dbReference>
<comment type="similarity">
    <text evidence="5">Belongs to the cytochrome P450 family.</text>
</comment>
<evidence type="ECO:0000256" key="4">
    <source>
        <dbReference type="ARBA" id="ARBA00004406"/>
    </source>
</evidence>
<evidence type="ECO:0000256" key="3">
    <source>
        <dbReference type="ARBA" id="ARBA00004174"/>
    </source>
</evidence>
<keyword evidence="7 14" id="KW-0479">Metal-binding</keyword>
<evidence type="ECO:0000256" key="8">
    <source>
        <dbReference type="ARBA" id="ARBA00022824"/>
    </source>
</evidence>
<evidence type="ECO:0000256" key="6">
    <source>
        <dbReference type="ARBA" id="ARBA00022617"/>
    </source>
</evidence>
<dbReference type="AlphaFoldDB" id="A0AAW1DJ84"/>
<comment type="function">
    <text evidence="2">May be involved in the metabolism of insect hormones and in the breakdown of synthetic insecticides.</text>
</comment>
<gene>
    <name evidence="15" type="ORF">O3M35_006068</name>
</gene>
<evidence type="ECO:0000256" key="10">
    <source>
        <dbReference type="ARBA" id="ARBA00023002"/>
    </source>
</evidence>
<name>A0AAW1DJ84_9HEMI</name>
<dbReference type="CDD" id="cd11056">
    <property type="entry name" value="CYP6-like"/>
    <property type="match status" value="1"/>
</dbReference>
<dbReference type="PANTHER" id="PTHR24292">
    <property type="entry name" value="CYTOCHROME P450"/>
    <property type="match status" value="1"/>
</dbReference>
<dbReference type="GO" id="GO:0020037">
    <property type="term" value="F:heme binding"/>
    <property type="evidence" value="ECO:0007669"/>
    <property type="project" value="InterPro"/>
</dbReference>
<keyword evidence="13" id="KW-0472">Membrane</keyword>
<evidence type="ECO:0000256" key="7">
    <source>
        <dbReference type="ARBA" id="ARBA00022723"/>
    </source>
</evidence>
<dbReference type="EMBL" id="JAPXFL010000003">
    <property type="protein sequence ID" value="KAK9508530.1"/>
    <property type="molecule type" value="Genomic_DNA"/>
</dbReference>
<dbReference type="GO" id="GO:0005789">
    <property type="term" value="C:endoplasmic reticulum membrane"/>
    <property type="evidence" value="ECO:0007669"/>
    <property type="project" value="UniProtKB-SubCell"/>
</dbReference>
<dbReference type="GO" id="GO:0016705">
    <property type="term" value="F:oxidoreductase activity, acting on paired donors, with incorporation or reduction of molecular oxygen"/>
    <property type="evidence" value="ECO:0007669"/>
    <property type="project" value="InterPro"/>
</dbReference>
<evidence type="ECO:0000256" key="1">
    <source>
        <dbReference type="ARBA" id="ARBA00001971"/>
    </source>
</evidence>
<feature type="binding site" description="axial binding residue" evidence="14">
    <location>
        <position position="443"/>
    </location>
    <ligand>
        <name>heme</name>
        <dbReference type="ChEBI" id="CHEBI:30413"/>
    </ligand>
    <ligandPart>
        <name>Fe</name>
        <dbReference type="ChEBI" id="CHEBI:18248"/>
    </ligandPart>
</feature>
<dbReference type="InterPro" id="IPR001128">
    <property type="entry name" value="Cyt_P450"/>
</dbReference>
<organism evidence="15 16">
    <name type="scientific">Rhynocoris fuscipes</name>
    <dbReference type="NCBI Taxonomy" id="488301"/>
    <lineage>
        <taxon>Eukaryota</taxon>
        <taxon>Metazoa</taxon>
        <taxon>Ecdysozoa</taxon>
        <taxon>Arthropoda</taxon>
        <taxon>Hexapoda</taxon>
        <taxon>Insecta</taxon>
        <taxon>Pterygota</taxon>
        <taxon>Neoptera</taxon>
        <taxon>Paraneoptera</taxon>
        <taxon>Hemiptera</taxon>
        <taxon>Heteroptera</taxon>
        <taxon>Panheteroptera</taxon>
        <taxon>Cimicomorpha</taxon>
        <taxon>Reduviidae</taxon>
        <taxon>Harpactorinae</taxon>
        <taxon>Harpactorini</taxon>
        <taxon>Rhynocoris</taxon>
    </lineage>
</organism>